<name>A0A509E970_9HYPH</name>
<dbReference type="InterPro" id="IPR029052">
    <property type="entry name" value="Metallo-depent_PP-like"/>
</dbReference>
<dbReference type="Proteomes" id="UP000410984">
    <property type="component" value="Unassembled WGS sequence"/>
</dbReference>
<keyword evidence="2" id="KW-1185">Reference proteome</keyword>
<dbReference type="RefSeq" id="WP_142581802.1">
    <property type="nucleotide sequence ID" value="NZ_CABFPH010000006.1"/>
</dbReference>
<dbReference type="OrthoDB" id="9803927at2"/>
<dbReference type="Gene3D" id="3.60.21.10">
    <property type="match status" value="1"/>
</dbReference>
<sequence length="367" mass="40065">MPVADETLYRLLQVSDLHFGNIPAGQSTASSAPSPRLIGLNPLFDGQLGHHAAGVLALNDFHARLRRRCEGFDMVVTGDVTANGAVGQFDLAGSFLGAGPSQFGFQLGRSDWADTGISGNHDQWNGNNSMIGGPTQGLARHLPQPMPRVRARILPDETMLKFLFIDTDADVSAFSPNRILGRGAFHTQLQALEGLPPIGEREIRVLVMHHSVVGPVKPIPDPSRPGVVQITRGGRRRMMEIADFSMRLLNHFIVDKSISVVLSGHMHVALLSELVATNGPYTRRYLEARCGSTTQRDRFEYKDLKGMPQARALRPNTLLMHEIVREQGNLVWKSVVHWLAPAGRFVPLPPANVPAPATPGQVSFVLS</sequence>
<accession>A0A509E970</accession>
<protein>
    <recommendedName>
        <fullName evidence="3">3',5'-cyclic-AMP phosphodiesterase</fullName>
    </recommendedName>
</protein>
<reference evidence="1 2" key="1">
    <citation type="submission" date="2019-06" db="EMBL/GenBank/DDBJ databases">
        <authorList>
            <person name="Rodrigo-Torres L."/>
            <person name="Arahal R. D."/>
            <person name="Lucena T."/>
        </authorList>
    </citation>
    <scope>NUCLEOTIDE SEQUENCE [LARGE SCALE GENOMIC DNA]</scope>
    <source>
        <strain evidence="1 2">SB0023/3</strain>
    </source>
</reference>
<dbReference type="SUPFAM" id="SSF56300">
    <property type="entry name" value="Metallo-dependent phosphatases"/>
    <property type="match status" value="1"/>
</dbReference>
<evidence type="ECO:0000313" key="1">
    <source>
        <dbReference type="EMBL" id="VUD70214.1"/>
    </source>
</evidence>
<dbReference type="EMBL" id="CABFPH010000006">
    <property type="protein sequence ID" value="VUD70214.1"/>
    <property type="molecule type" value="Genomic_DNA"/>
</dbReference>
<organism evidence="1 2">
    <name type="scientific">Methylobacterium symbioticum</name>
    <dbReference type="NCBI Taxonomy" id="2584084"/>
    <lineage>
        <taxon>Bacteria</taxon>
        <taxon>Pseudomonadati</taxon>
        <taxon>Pseudomonadota</taxon>
        <taxon>Alphaproteobacteria</taxon>
        <taxon>Hyphomicrobiales</taxon>
        <taxon>Methylobacteriaceae</taxon>
        <taxon>Methylobacterium</taxon>
    </lineage>
</organism>
<evidence type="ECO:0000313" key="2">
    <source>
        <dbReference type="Proteomes" id="UP000410984"/>
    </source>
</evidence>
<proteinExistence type="predicted"/>
<evidence type="ECO:0008006" key="3">
    <source>
        <dbReference type="Google" id="ProtNLM"/>
    </source>
</evidence>
<dbReference type="AlphaFoldDB" id="A0A509E970"/>
<gene>
    <name evidence="1" type="ORF">MET9862_00777</name>
</gene>